<dbReference type="PANTHER" id="PTHR43685">
    <property type="entry name" value="GLYCOSYLTRANSFERASE"/>
    <property type="match status" value="1"/>
</dbReference>
<dbReference type="RefSeq" id="WP_280102735.1">
    <property type="nucleotide sequence ID" value="NZ_CP122959.1"/>
</dbReference>
<sequence length="299" mass="34748">MTIVIPVFNGAATITRAIGSCLNQNYKNIEIVVVDNGSTDKTKEKVQVIMATHSCVKYIFTQTKGRSNARNIGIDYASGEYITFLDVDDTLAATGLEIAVEFLDSNSEYTAFSQSIEYIDVVNKSRKRELINENIEELQFRNLFPINSVVIRNNELILFDVTLDYCEDWLFWFSNLWNKRVKINNSTIAGMVYITGENSMRNTRIMSRYRAVVRAEIIKSTDKYQLSMYLKDIKLCLTYLWSYGTKGQHSVELDKVMKKGFKGKFTFCNILYKFFIFKYVYNLKKDKQESMNYYVTKQK</sequence>
<dbReference type="InterPro" id="IPR001173">
    <property type="entry name" value="Glyco_trans_2-like"/>
</dbReference>
<dbReference type="InterPro" id="IPR029044">
    <property type="entry name" value="Nucleotide-diphossugar_trans"/>
</dbReference>
<organism evidence="2 3">
    <name type="scientific">Latilactobacillus sakei</name>
    <name type="common">Lactobacillus sakei</name>
    <dbReference type="NCBI Taxonomy" id="1599"/>
    <lineage>
        <taxon>Bacteria</taxon>
        <taxon>Bacillati</taxon>
        <taxon>Bacillota</taxon>
        <taxon>Bacilli</taxon>
        <taxon>Lactobacillales</taxon>
        <taxon>Lactobacillaceae</taxon>
        <taxon>Latilactobacillus</taxon>
    </lineage>
</organism>
<protein>
    <submittedName>
        <fullName evidence="2">Glycosyltransferase family 2 protein</fullName>
        <ecNumber evidence="2">2.4.-.-</ecNumber>
    </submittedName>
</protein>
<evidence type="ECO:0000259" key="1">
    <source>
        <dbReference type="Pfam" id="PF00535"/>
    </source>
</evidence>
<dbReference type="Proteomes" id="UP001179858">
    <property type="component" value="Chromosome"/>
</dbReference>
<dbReference type="SUPFAM" id="SSF53448">
    <property type="entry name" value="Nucleotide-diphospho-sugar transferases"/>
    <property type="match status" value="1"/>
</dbReference>
<name>A0AAF0GM09_LATSK</name>
<feature type="domain" description="Glycosyltransferase 2-like" evidence="1">
    <location>
        <begin position="2"/>
        <end position="161"/>
    </location>
</feature>
<gene>
    <name evidence="2" type="ORF">QBD03_08620</name>
</gene>
<dbReference type="CDD" id="cd00761">
    <property type="entry name" value="Glyco_tranf_GTA_type"/>
    <property type="match status" value="1"/>
</dbReference>
<keyword evidence="2" id="KW-0328">Glycosyltransferase</keyword>
<reference evidence="2" key="1">
    <citation type="submission" date="2023-04" db="EMBL/GenBank/DDBJ databases">
        <title>Novel strain of Lactilactobacillus sakei and use thereof.</title>
        <authorList>
            <person name="Kim S.Y."/>
        </authorList>
    </citation>
    <scope>NUCLEOTIDE SEQUENCE</scope>
    <source>
        <strain evidence="2">HUP1</strain>
    </source>
</reference>
<dbReference type="GO" id="GO:0016757">
    <property type="term" value="F:glycosyltransferase activity"/>
    <property type="evidence" value="ECO:0007669"/>
    <property type="project" value="UniProtKB-KW"/>
</dbReference>
<dbReference type="PANTHER" id="PTHR43685:SF2">
    <property type="entry name" value="GLYCOSYLTRANSFERASE 2-LIKE DOMAIN-CONTAINING PROTEIN"/>
    <property type="match status" value="1"/>
</dbReference>
<keyword evidence="2" id="KW-0808">Transferase</keyword>
<dbReference type="EMBL" id="CP122959">
    <property type="protein sequence ID" value="WGI18805.1"/>
    <property type="molecule type" value="Genomic_DNA"/>
</dbReference>
<proteinExistence type="predicted"/>
<dbReference type="InterPro" id="IPR050834">
    <property type="entry name" value="Glycosyltransf_2"/>
</dbReference>
<evidence type="ECO:0000313" key="3">
    <source>
        <dbReference type="Proteomes" id="UP001179858"/>
    </source>
</evidence>
<dbReference type="EC" id="2.4.-.-" evidence="2"/>
<dbReference type="Gene3D" id="3.90.550.10">
    <property type="entry name" value="Spore Coat Polysaccharide Biosynthesis Protein SpsA, Chain A"/>
    <property type="match status" value="1"/>
</dbReference>
<dbReference type="Pfam" id="PF00535">
    <property type="entry name" value="Glycos_transf_2"/>
    <property type="match status" value="1"/>
</dbReference>
<accession>A0AAF0GM09</accession>
<dbReference type="AlphaFoldDB" id="A0AAF0GM09"/>
<evidence type="ECO:0000313" key="2">
    <source>
        <dbReference type="EMBL" id="WGI18805.1"/>
    </source>
</evidence>